<organism evidence="1 2">
    <name type="scientific">Polarella glacialis</name>
    <name type="common">Dinoflagellate</name>
    <dbReference type="NCBI Taxonomy" id="89957"/>
    <lineage>
        <taxon>Eukaryota</taxon>
        <taxon>Sar</taxon>
        <taxon>Alveolata</taxon>
        <taxon>Dinophyceae</taxon>
        <taxon>Suessiales</taxon>
        <taxon>Suessiaceae</taxon>
        <taxon>Polarella</taxon>
    </lineage>
</organism>
<gene>
    <name evidence="1" type="ORF">PGLA1383_LOCUS12227</name>
</gene>
<evidence type="ECO:0000313" key="2">
    <source>
        <dbReference type="Proteomes" id="UP000654075"/>
    </source>
</evidence>
<name>A0A813E6X9_POLGL</name>
<sequence>MLPPLHLVTLRPLPPIELLGTFSQWAWLAHIPGTVGGHLVPAGQAATLPQKHWRQQRKLLSRLPPSWCYVKTGGQAAVRVLRRKGPWLLDLKLGQEVIFAQSGASRLAVIGLLDVNEANGQSALAVLAHQLFPCSARTASGLSQVVELTSAGAEFGPVSLLNAGPTPRPSLAALSDLRVAVAYRHGSSATSQMQLRLGQIGGRSVGGRDLLWAWPIEAGPAPAAPLLALTPRGPLLLTNSRTGRWFQVWDQQLAVGKLLALPGADARGPEAPSLGAVLHDGTAALLLAQRGIPTAVQTMTLRWPCVLPPDTTGYDTSKCSTSIAPIVEQDCVLSCADGYLQQPLRSLQSSRFQAASLATAWPPSVC</sequence>
<dbReference type="EMBL" id="CAJNNV010006455">
    <property type="protein sequence ID" value="CAE8593640.1"/>
    <property type="molecule type" value="Genomic_DNA"/>
</dbReference>
<proteinExistence type="predicted"/>
<reference evidence="1" key="1">
    <citation type="submission" date="2021-02" db="EMBL/GenBank/DDBJ databases">
        <authorList>
            <person name="Dougan E. K."/>
            <person name="Rhodes N."/>
            <person name="Thang M."/>
            <person name="Chan C."/>
        </authorList>
    </citation>
    <scope>NUCLEOTIDE SEQUENCE</scope>
</reference>
<dbReference type="OrthoDB" id="421220at2759"/>
<comment type="caution">
    <text evidence="1">The sequence shown here is derived from an EMBL/GenBank/DDBJ whole genome shotgun (WGS) entry which is preliminary data.</text>
</comment>
<accession>A0A813E6X9</accession>
<dbReference type="AlphaFoldDB" id="A0A813E6X9"/>
<evidence type="ECO:0000313" key="1">
    <source>
        <dbReference type="EMBL" id="CAE8593640.1"/>
    </source>
</evidence>
<keyword evidence="2" id="KW-1185">Reference proteome</keyword>
<protein>
    <submittedName>
        <fullName evidence="1">Uncharacterized protein</fullName>
    </submittedName>
</protein>
<dbReference type="Proteomes" id="UP000654075">
    <property type="component" value="Unassembled WGS sequence"/>
</dbReference>